<feature type="compositionally biased region" description="Polar residues" evidence="4">
    <location>
        <begin position="495"/>
        <end position="507"/>
    </location>
</feature>
<dbReference type="GO" id="GO:0019901">
    <property type="term" value="F:protein kinase binding"/>
    <property type="evidence" value="ECO:0007669"/>
    <property type="project" value="TreeGrafter"/>
</dbReference>
<dbReference type="InterPro" id="IPR012461">
    <property type="entry name" value="SACK1"/>
</dbReference>
<dbReference type="CTD" id="128876"/>
<dbReference type="GO" id="GO:0005737">
    <property type="term" value="C:cytoplasm"/>
    <property type="evidence" value="ECO:0007669"/>
    <property type="project" value="UniProtKB-SubCell"/>
</dbReference>
<dbReference type="InterPro" id="IPR050944">
    <property type="entry name" value="FAM83"/>
</dbReference>
<dbReference type="OrthoDB" id="9944987at2759"/>
<accession>A0A6P8SJF4</accession>
<dbReference type="GeneID" id="117368943"/>
<keyword evidence="6" id="KW-1185">Reference proteome</keyword>
<comment type="subcellular location">
    <subcellularLocation>
        <location evidence="1">Cytoplasm</location>
    </subcellularLocation>
</comment>
<dbReference type="Proteomes" id="UP000515159">
    <property type="component" value="Chromosome 11"/>
</dbReference>
<dbReference type="InParanoid" id="A0A6P8SJF4"/>
<dbReference type="PANTHER" id="PTHR16181:SF29">
    <property type="entry name" value="PROTEIN FAM83A-RELATED"/>
    <property type="match status" value="1"/>
</dbReference>
<protein>
    <submittedName>
        <fullName evidence="7">Protein FAM83C</fullName>
    </submittedName>
</protein>
<dbReference type="FunFam" id="3.30.870.10:FF:000004">
    <property type="entry name" value="protein FAM83H isoform X2"/>
    <property type="match status" value="1"/>
</dbReference>
<comment type="similarity">
    <text evidence="2">Belongs to the FAM83 family.</text>
</comment>
<evidence type="ECO:0000256" key="4">
    <source>
        <dbReference type="SAM" id="MobiDB-lite"/>
    </source>
</evidence>
<proteinExistence type="inferred from homology"/>
<reference evidence="7" key="1">
    <citation type="submission" date="2025-08" db="UniProtKB">
        <authorList>
            <consortium name="RefSeq"/>
        </authorList>
    </citation>
    <scope>IDENTIFICATION</scope>
</reference>
<gene>
    <name evidence="7" type="primary">FAM83C</name>
</gene>
<dbReference type="Pfam" id="PF07894">
    <property type="entry name" value="SACK1"/>
    <property type="match status" value="1"/>
</dbReference>
<feature type="domain" description="Scaffolding anchor of CK1" evidence="5">
    <location>
        <begin position="28"/>
        <end position="302"/>
    </location>
</feature>
<dbReference type="Gene3D" id="3.30.870.10">
    <property type="entry name" value="Endonuclease Chain A"/>
    <property type="match status" value="1"/>
</dbReference>
<feature type="region of interest" description="Disordered" evidence="4">
    <location>
        <begin position="481"/>
        <end position="509"/>
    </location>
</feature>
<evidence type="ECO:0000259" key="5">
    <source>
        <dbReference type="Pfam" id="PF07894"/>
    </source>
</evidence>
<evidence type="ECO:0000313" key="6">
    <source>
        <dbReference type="Proteomes" id="UP000515159"/>
    </source>
</evidence>
<dbReference type="PANTHER" id="PTHR16181">
    <property type="entry name" value="PROTEIN FAM83A-RELATED"/>
    <property type="match status" value="1"/>
</dbReference>
<evidence type="ECO:0000256" key="3">
    <source>
        <dbReference type="ARBA" id="ARBA00022490"/>
    </source>
</evidence>
<evidence type="ECO:0000313" key="7">
    <source>
        <dbReference type="RefSeq" id="XP_033818637.1"/>
    </source>
</evidence>
<evidence type="ECO:0000256" key="2">
    <source>
        <dbReference type="ARBA" id="ARBA00006937"/>
    </source>
</evidence>
<dbReference type="AlphaFoldDB" id="A0A6P8SJF4"/>
<dbReference type="FunCoup" id="A0A6P8SJF4">
    <property type="interactions" value="36"/>
</dbReference>
<dbReference type="SUPFAM" id="SSF56024">
    <property type="entry name" value="Phospholipase D/nuclease"/>
    <property type="match status" value="1"/>
</dbReference>
<dbReference type="RefSeq" id="XP_033818637.1">
    <property type="nucleotide sequence ID" value="XM_033962746.1"/>
</dbReference>
<keyword evidence="3" id="KW-0963">Cytoplasm</keyword>
<dbReference type="GO" id="GO:0007165">
    <property type="term" value="P:signal transduction"/>
    <property type="evidence" value="ECO:0007669"/>
    <property type="project" value="TreeGrafter"/>
</dbReference>
<organism evidence="6 7">
    <name type="scientific">Geotrypetes seraphini</name>
    <name type="common">Gaboon caecilian</name>
    <name type="synonym">Caecilia seraphini</name>
    <dbReference type="NCBI Taxonomy" id="260995"/>
    <lineage>
        <taxon>Eukaryota</taxon>
        <taxon>Metazoa</taxon>
        <taxon>Chordata</taxon>
        <taxon>Craniata</taxon>
        <taxon>Vertebrata</taxon>
        <taxon>Euteleostomi</taxon>
        <taxon>Amphibia</taxon>
        <taxon>Gymnophiona</taxon>
        <taxon>Geotrypetes</taxon>
    </lineage>
</organism>
<name>A0A6P8SJF4_GEOSA</name>
<evidence type="ECO:0000256" key="1">
    <source>
        <dbReference type="ARBA" id="ARBA00004496"/>
    </source>
</evidence>
<sequence>MLSSELSRQAQRFSGPLRSRVEELKNRFRQSSPLNLSHNESARLAMDALLDKGEDGYLEALAKEKELPFLSSLDIQYIGSCMNVATSGQSRSQPGAETLLEEDGISEQTSGTYFPLMSDLDPPMLELGWPDLPHTTASGPAQVHVLFQREKSSNIKDCLRSLINKARKVIAVVMDLFTDVDILCDLVEASNKRKVPVYLLLDKRNLKYFMEICDNMGFTRLHFLFLKVRTVTGDTYYTKSGKKFSGQNLTKFLMVDCEEVVTGSYSFTWLSGHIHSSIVLHLTGSIVEGFDREFRYLYANSEVVDYFCELEEKNIVTGHHIPIIIQPTQRNTEMYTPGLSNHSSSPSSCSVSSLKASPYMKNSINNMIHQDKEPSAGNIGQHRRAFYNPKVNFCNQDRRQSEPHKVLEKTVGLFGLQRKTNLGNLSSILSRSSPDLNCEEPTENTYFGIRSGARIKPTALQPEFKALPQMKSDLSLSTKMTSDANDEKETVISPIGSNNEASSQKLSNVHRNKKRETLGHSNLELMMKYNKILPNPLYSRFGP</sequence>
<dbReference type="KEGG" id="gsh:117368943"/>